<dbReference type="PROSITE" id="PS51203">
    <property type="entry name" value="CS"/>
    <property type="match status" value="1"/>
</dbReference>
<dbReference type="InterPro" id="IPR030387">
    <property type="entry name" value="G_Bms1/Tsr1_dom"/>
</dbReference>
<evidence type="ECO:0000256" key="10">
    <source>
        <dbReference type="ARBA" id="ARBA00061391"/>
    </source>
</evidence>
<dbReference type="EMBL" id="CAJOBA010045462">
    <property type="protein sequence ID" value="CAF4177206.1"/>
    <property type="molecule type" value="Genomic_DNA"/>
</dbReference>
<evidence type="ECO:0000259" key="13">
    <source>
        <dbReference type="PROSITE" id="PS51714"/>
    </source>
</evidence>
<sequence>IITTTTLMENIREEYDSILLDILQREQNIQAFLDVMFSFLYRRTDFYRLMFEPTQNYGFPPGAAKQLVLKGFKKFEEMSADFRKHKDAKSKHSISTVEDPSSKEKELNVKNTLTVSEKNNGVHSQSVTSVATHGSANENVTMKEAEEKNQSDDDKDETKQEQKEFQDRPDCYNGADRDLYTWTQTIKDLDVRIKVPKSIRKGKEVKVAIAKQHLKIDIQENGTLKTLIDSDLAWKINPEESTWSLVPGDHIHVSFEKGMERWWENFLVGEKKINLKHIQPEKPMEDLSSEEQMKIQQMMYDQRQKMMGLPTSEEQKYQNMLKQAWNAEGSPFKGQPYDPSVVSQIKMSSDNTEHHKPFRAKKSGKKFQKKLQKNLDKNDENPTKKDKTVPETMNVAKRRNPKAFSIQNPISAERQFRRSQDIREKRIHVPEVDRIPLEPPPVIVALVGPAKVGKSLLMRCLIKNFTRQKLTDIKGPVTVVSGKRRRLTFIECLNDINSMIDVAKVADLVLLLIDAKFGFEMETFEFLNVCQVFGLPRVMGVLTHLDLFKKMNKQLNKRKKQLKHRFWTEIYQGAKLFSMSGLKNGEYLQRDVHNLARFISVMKFKLSTWKTTHPFVIVDRMEDLTEPEQIRLNPLCNRTVCLYGYVRGCPFKSGTPIHIPG</sequence>
<gene>
    <name evidence="14" type="ORF">OVA965_LOCUS31534</name>
    <name evidence="15" type="ORF">TMI583_LOCUS32366</name>
</gene>
<dbReference type="GO" id="GO:0032040">
    <property type="term" value="C:small-subunit processome"/>
    <property type="evidence" value="ECO:0007669"/>
    <property type="project" value="UniProtKB-ARBA"/>
</dbReference>
<comment type="subcellular location">
    <subcellularLocation>
        <location evidence="1">Nucleus</location>
        <location evidence="1">Nucleolus</location>
    </subcellularLocation>
</comment>
<dbReference type="SUPFAM" id="SSF49764">
    <property type="entry name" value="HSP20-like chaperones"/>
    <property type="match status" value="1"/>
</dbReference>
<comment type="catalytic activity">
    <reaction evidence="9">
        <text>GTP + H2O = GDP + phosphate + H(+)</text>
        <dbReference type="Rhea" id="RHEA:19669"/>
        <dbReference type="ChEBI" id="CHEBI:15377"/>
        <dbReference type="ChEBI" id="CHEBI:15378"/>
        <dbReference type="ChEBI" id="CHEBI:37565"/>
        <dbReference type="ChEBI" id="CHEBI:43474"/>
        <dbReference type="ChEBI" id="CHEBI:58189"/>
    </reaction>
    <physiologicalReaction direction="left-to-right" evidence="9">
        <dbReference type="Rhea" id="RHEA:19670"/>
    </physiologicalReaction>
</comment>
<comment type="similarity">
    <text evidence="10">Belongs to the TRAFAC class translation factor GTPase superfamily. Bms1-like GTPase family. BMS1 subfamily.</text>
</comment>
<organism evidence="14 16">
    <name type="scientific">Didymodactylos carnosus</name>
    <dbReference type="NCBI Taxonomy" id="1234261"/>
    <lineage>
        <taxon>Eukaryota</taxon>
        <taxon>Metazoa</taxon>
        <taxon>Spiralia</taxon>
        <taxon>Gnathifera</taxon>
        <taxon>Rotifera</taxon>
        <taxon>Eurotatoria</taxon>
        <taxon>Bdelloidea</taxon>
        <taxon>Philodinida</taxon>
        <taxon>Philodinidae</taxon>
        <taxon>Didymodactylos</taxon>
    </lineage>
</organism>
<keyword evidence="2" id="KW-0690">Ribosome biogenesis</keyword>
<evidence type="ECO:0000313" key="15">
    <source>
        <dbReference type="EMBL" id="CAF4177206.1"/>
    </source>
</evidence>
<evidence type="ECO:0000256" key="1">
    <source>
        <dbReference type="ARBA" id="ARBA00004604"/>
    </source>
</evidence>
<keyword evidence="7" id="KW-0342">GTP-binding</keyword>
<feature type="compositionally biased region" description="Basic and acidic residues" evidence="11">
    <location>
        <begin position="141"/>
        <end position="172"/>
    </location>
</feature>
<dbReference type="Proteomes" id="UP000682733">
    <property type="component" value="Unassembled WGS sequence"/>
</dbReference>
<evidence type="ECO:0000313" key="16">
    <source>
        <dbReference type="Proteomes" id="UP000677228"/>
    </source>
</evidence>
<dbReference type="GO" id="GO:0030686">
    <property type="term" value="C:90S preribosome"/>
    <property type="evidence" value="ECO:0007669"/>
    <property type="project" value="TreeGrafter"/>
</dbReference>
<evidence type="ECO:0000256" key="3">
    <source>
        <dbReference type="ARBA" id="ARBA00022553"/>
    </source>
</evidence>
<evidence type="ECO:0000256" key="4">
    <source>
        <dbReference type="ARBA" id="ARBA00022741"/>
    </source>
</evidence>
<dbReference type="InterPro" id="IPR007052">
    <property type="entry name" value="CS_dom"/>
</dbReference>
<dbReference type="PANTHER" id="PTHR12858">
    <property type="entry name" value="RIBOSOME BIOGENESIS PROTEIN"/>
    <property type="match status" value="1"/>
</dbReference>
<dbReference type="PANTHER" id="PTHR12858:SF2">
    <property type="entry name" value="RIBOSOME BIOGENESIS PROTEIN BMS1 HOMOLOG"/>
    <property type="match status" value="1"/>
</dbReference>
<feature type="region of interest" description="Disordered" evidence="11">
    <location>
        <begin position="348"/>
        <end position="388"/>
    </location>
</feature>
<dbReference type="InterPro" id="IPR012948">
    <property type="entry name" value="AARP2CN"/>
</dbReference>
<dbReference type="Pfam" id="PF04969">
    <property type="entry name" value="CS"/>
    <property type="match status" value="1"/>
</dbReference>
<dbReference type="CDD" id="cd01882">
    <property type="entry name" value="BMS1"/>
    <property type="match status" value="1"/>
</dbReference>
<dbReference type="InterPro" id="IPR037875">
    <property type="entry name" value="Bms1_N"/>
</dbReference>
<feature type="non-terminal residue" evidence="14">
    <location>
        <position position="661"/>
    </location>
</feature>
<feature type="region of interest" description="Disordered" evidence="11">
    <location>
        <begin position="83"/>
        <end position="172"/>
    </location>
</feature>
<dbReference type="Gene3D" id="2.60.40.790">
    <property type="match status" value="1"/>
</dbReference>
<protein>
    <submittedName>
        <fullName evidence="14">Uncharacterized protein</fullName>
    </submittedName>
</protein>
<dbReference type="FunFam" id="3.40.50.300:FF:000105">
    <property type="entry name" value="BMS1 ribosome biogenesis factor"/>
    <property type="match status" value="1"/>
</dbReference>
<feature type="domain" description="CS" evidence="12">
    <location>
        <begin position="175"/>
        <end position="267"/>
    </location>
</feature>
<evidence type="ECO:0000256" key="5">
    <source>
        <dbReference type="ARBA" id="ARBA00022801"/>
    </source>
</evidence>
<evidence type="ECO:0000256" key="7">
    <source>
        <dbReference type="ARBA" id="ARBA00023134"/>
    </source>
</evidence>
<reference evidence="14" key="1">
    <citation type="submission" date="2021-02" db="EMBL/GenBank/DDBJ databases">
        <authorList>
            <person name="Nowell W R."/>
        </authorList>
    </citation>
    <scope>NUCLEOTIDE SEQUENCE</scope>
</reference>
<dbReference type="GO" id="GO:0034511">
    <property type="term" value="F:U3 snoRNA binding"/>
    <property type="evidence" value="ECO:0007669"/>
    <property type="project" value="TreeGrafter"/>
</dbReference>
<dbReference type="Pfam" id="PF08142">
    <property type="entry name" value="AARP2CN"/>
    <property type="match status" value="1"/>
</dbReference>
<feature type="compositionally biased region" description="Basic and acidic residues" evidence="11">
    <location>
        <begin position="373"/>
        <end position="388"/>
    </location>
</feature>
<dbReference type="InterPro" id="IPR008978">
    <property type="entry name" value="HSP20-like_chaperone"/>
</dbReference>
<dbReference type="PROSITE" id="PS51714">
    <property type="entry name" value="G_BMS1"/>
    <property type="match status" value="1"/>
</dbReference>
<dbReference type="EMBL" id="CAJNOK010023802">
    <property type="protein sequence ID" value="CAF1367923.1"/>
    <property type="molecule type" value="Genomic_DNA"/>
</dbReference>
<dbReference type="InterPro" id="IPR025934">
    <property type="entry name" value="NudC_N_dom"/>
</dbReference>
<evidence type="ECO:0000256" key="8">
    <source>
        <dbReference type="ARBA" id="ARBA00023242"/>
    </source>
</evidence>
<name>A0A8S2F8M8_9BILA</name>
<dbReference type="Proteomes" id="UP000677228">
    <property type="component" value="Unassembled WGS sequence"/>
</dbReference>
<dbReference type="GO" id="GO:0005525">
    <property type="term" value="F:GTP binding"/>
    <property type="evidence" value="ECO:0007669"/>
    <property type="project" value="UniProtKB-KW"/>
</dbReference>
<keyword evidence="8" id="KW-0539">Nucleus</keyword>
<feature type="domain" description="Bms1-type G" evidence="13">
    <location>
        <begin position="440"/>
        <end position="605"/>
    </location>
</feature>
<feature type="compositionally biased region" description="Basic residues" evidence="11">
    <location>
        <begin position="356"/>
        <end position="372"/>
    </location>
</feature>
<evidence type="ECO:0000256" key="6">
    <source>
        <dbReference type="ARBA" id="ARBA00022840"/>
    </source>
</evidence>
<dbReference type="GO" id="GO:0005524">
    <property type="term" value="F:ATP binding"/>
    <property type="evidence" value="ECO:0007669"/>
    <property type="project" value="UniProtKB-KW"/>
</dbReference>
<keyword evidence="5" id="KW-0378">Hydrolase</keyword>
<feature type="non-terminal residue" evidence="14">
    <location>
        <position position="1"/>
    </location>
</feature>
<keyword evidence="6" id="KW-0067">ATP-binding</keyword>
<dbReference type="Pfam" id="PF14050">
    <property type="entry name" value="Nudc_N"/>
    <property type="match status" value="1"/>
</dbReference>
<keyword evidence="4" id="KW-0547">Nucleotide-binding</keyword>
<dbReference type="SMART" id="SM00785">
    <property type="entry name" value="AARP2CN"/>
    <property type="match status" value="1"/>
</dbReference>
<dbReference type="AlphaFoldDB" id="A0A8S2F8M8"/>
<evidence type="ECO:0000313" key="14">
    <source>
        <dbReference type="EMBL" id="CAF1367923.1"/>
    </source>
</evidence>
<dbReference type="SUPFAM" id="SSF52540">
    <property type="entry name" value="P-loop containing nucleoside triphosphate hydrolases"/>
    <property type="match status" value="1"/>
</dbReference>
<dbReference type="GO" id="GO:0005654">
    <property type="term" value="C:nucleoplasm"/>
    <property type="evidence" value="ECO:0007669"/>
    <property type="project" value="UniProtKB-ARBA"/>
</dbReference>
<evidence type="ECO:0000259" key="12">
    <source>
        <dbReference type="PROSITE" id="PS51203"/>
    </source>
</evidence>
<evidence type="ECO:0000256" key="9">
    <source>
        <dbReference type="ARBA" id="ARBA00049117"/>
    </source>
</evidence>
<proteinExistence type="inferred from homology"/>
<accession>A0A8S2F8M8</accession>
<dbReference type="Gene3D" id="3.40.50.300">
    <property type="entry name" value="P-loop containing nucleotide triphosphate hydrolases"/>
    <property type="match status" value="1"/>
</dbReference>
<evidence type="ECO:0000256" key="2">
    <source>
        <dbReference type="ARBA" id="ARBA00022517"/>
    </source>
</evidence>
<dbReference type="InterPro" id="IPR027417">
    <property type="entry name" value="P-loop_NTPase"/>
</dbReference>
<evidence type="ECO:0000256" key="11">
    <source>
        <dbReference type="SAM" id="MobiDB-lite"/>
    </source>
</evidence>
<dbReference type="GO" id="GO:0003924">
    <property type="term" value="F:GTPase activity"/>
    <property type="evidence" value="ECO:0007669"/>
    <property type="project" value="TreeGrafter"/>
</dbReference>
<dbReference type="GO" id="GO:0000462">
    <property type="term" value="P:maturation of SSU-rRNA from tricistronic rRNA transcript (SSU-rRNA, 5.8S rRNA, LSU-rRNA)"/>
    <property type="evidence" value="ECO:0007669"/>
    <property type="project" value="TreeGrafter"/>
</dbReference>
<dbReference type="GO" id="GO:0000479">
    <property type="term" value="P:endonucleolytic cleavage of tricistronic rRNA transcript (SSU-rRNA, 5.8S rRNA, LSU-rRNA)"/>
    <property type="evidence" value="ECO:0007669"/>
    <property type="project" value="TreeGrafter"/>
</dbReference>
<keyword evidence="3" id="KW-0597">Phosphoprotein</keyword>
<dbReference type="InterPro" id="IPR039761">
    <property type="entry name" value="Bms1/Tsr1"/>
</dbReference>
<comment type="caution">
    <text evidence="14">The sequence shown here is derived from an EMBL/GenBank/DDBJ whole genome shotgun (WGS) entry which is preliminary data.</text>
</comment>
<feature type="compositionally biased region" description="Polar residues" evidence="11">
    <location>
        <begin position="109"/>
        <end position="140"/>
    </location>
</feature>